<evidence type="ECO:0000313" key="12">
    <source>
        <dbReference type="Proteomes" id="UP000001798"/>
    </source>
</evidence>
<evidence type="ECO:0000256" key="3">
    <source>
        <dbReference type="ARBA" id="ARBA00010766"/>
    </source>
</evidence>
<keyword evidence="9" id="KW-0472">Membrane</keyword>
<feature type="transmembrane region" description="Helical" evidence="9">
    <location>
        <begin position="233"/>
        <end position="256"/>
    </location>
</feature>
<sequence length="263" mass="29327">MSSPTIRLLPRHLRPLTKQYNHASPISLSAKSYHSYDRPSPSDSPFPPTETSILRAALPHIPTHGFTLNTLSLGAQDVGYIPAATNLFPKGAFSLAHYHLYTQRIALKNHTELIAPPLENEGGEPPKGVGRRVKALTWERLMGNKDVIHKWQEAQSLLTLPTNLPTSLRELHSLSDEIWFLSGDISVDSSWYTKRASLSTIYATTELYMTTDKSEGFKDTREFLERRFRDSQVLGGVVGGISQWVGFTAMAGVNVLRSKGMRI</sequence>
<reference evidence="11 12" key="3">
    <citation type="journal article" date="2017" name="Mol. Plant Pathol.">
        <title>A gapless genome sequence of the fungus Botrytis cinerea.</title>
        <authorList>
            <person name="Van Kan J.A."/>
            <person name="Stassen J.H."/>
            <person name="Mosbach A."/>
            <person name="Van Der Lee T.A."/>
            <person name="Faino L."/>
            <person name="Farmer A.D."/>
            <person name="Papasotiriou D.G."/>
            <person name="Zhou S."/>
            <person name="Seidl M.F."/>
            <person name="Cottam E."/>
            <person name="Edel D."/>
            <person name="Hahn M."/>
            <person name="Schwartz D.C."/>
            <person name="Dietrich R.A."/>
            <person name="Widdison S."/>
            <person name="Scalliet G."/>
        </authorList>
    </citation>
    <scope>NUCLEOTIDE SEQUENCE [LARGE SCALE GENOMIC DNA]</scope>
    <source>
        <strain evidence="11 12">B05.10</strain>
    </source>
</reference>
<dbReference type="PANTHER" id="PTHR21427">
    <property type="entry name" value="UBIQUINONE BIOSYNTHESIS PROTEIN COQ9, MITOCHONDRIAL"/>
    <property type="match status" value="1"/>
</dbReference>
<comment type="pathway">
    <text evidence="2 8">Cofactor biosynthesis; ubiquinone biosynthesis.</text>
</comment>
<keyword evidence="4 8" id="KW-0831">Ubiquinone biosynthesis</keyword>
<dbReference type="VEuPathDB" id="FungiDB:Bcin02g06450"/>
<dbReference type="PANTHER" id="PTHR21427:SF19">
    <property type="entry name" value="UBIQUINONE BIOSYNTHESIS PROTEIN COQ9, MITOCHONDRIAL"/>
    <property type="match status" value="1"/>
</dbReference>
<gene>
    <name evidence="11" type="primary">Bccoq9</name>
    <name evidence="11" type="ORF">BCIN_02g06450</name>
</gene>
<evidence type="ECO:0000256" key="2">
    <source>
        <dbReference type="ARBA" id="ARBA00004749"/>
    </source>
</evidence>
<dbReference type="GO" id="GO:0005743">
    <property type="term" value="C:mitochondrial inner membrane"/>
    <property type="evidence" value="ECO:0007669"/>
    <property type="project" value="TreeGrafter"/>
</dbReference>
<keyword evidence="9" id="KW-0812">Transmembrane</keyword>
<dbReference type="InterPro" id="IPR012762">
    <property type="entry name" value="Ubiq_biosynth_COQ9"/>
</dbReference>
<reference evidence="11 12" key="2">
    <citation type="journal article" date="2012" name="Eukaryot. Cell">
        <title>Genome update of Botrytis cinerea strains B05.10 and T4.</title>
        <authorList>
            <person name="Staats M."/>
            <person name="van Kan J.A."/>
        </authorList>
    </citation>
    <scope>NUCLEOTIDE SEQUENCE [LARGE SCALE GENOMIC DNA]</scope>
    <source>
        <strain evidence="11 12">B05.10</strain>
    </source>
</reference>
<dbReference type="RefSeq" id="XP_001550596.1">
    <property type="nucleotide sequence ID" value="XM_001550546.2"/>
</dbReference>
<accession>A0A384J9S2</accession>
<dbReference type="KEGG" id="bfu:BCIN_02g06450"/>
<comment type="subcellular location">
    <subcellularLocation>
        <location evidence="1 8">Mitochondrion</location>
    </subcellularLocation>
</comment>
<keyword evidence="6 8" id="KW-0446">Lipid-binding</keyword>
<dbReference type="OrthoDB" id="619536at2759"/>
<evidence type="ECO:0000256" key="8">
    <source>
        <dbReference type="RuleBase" id="RU366063"/>
    </source>
</evidence>
<keyword evidence="9" id="KW-1133">Transmembrane helix</keyword>
<dbReference type="UniPathway" id="UPA00232"/>
<dbReference type="InterPro" id="IPR013718">
    <property type="entry name" value="COQ9_C"/>
</dbReference>
<dbReference type="OMA" id="CAGFGWN"/>
<evidence type="ECO:0000256" key="9">
    <source>
        <dbReference type="SAM" id="Phobius"/>
    </source>
</evidence>
<dbReference type="FunFam" id="1.10.357.10:FF:000004">
    <property type="entry name" value="Ubiquinone biosynthesis protein COQ9, mitochondrial"/>
    <property type="match status" value="1"/>
</dbReference>
<comment type="similarity">
    <text evidence="3 8">Belongs to the COQ9 family.</text>
</comment>
<evidence type="ECO:0000256" key="7">
    <source>
        <dbReference type="ARBA" id="ARBA00023128"/>
    </source>
</evidence>
<dbReference type="Gene3D" id="1.10.357.10">
    <property type="entry name" value="Tetracycline Repressor, domain 2"/>
    <property type="match status" value="1"/>
</dbReference>
<dbReference type="NCBIfam" id="TIGR02396">
    <property type="entry name" value="diverge_rpsU"/>
    <property type="match status" value="1"/>
</dbReference>
<keyword evidence="7 8" id="KW-0496">Mitochondrion</keyword>
<dbReference type="GeneID" id="5431092"/>
<dbReference type="Pfam" id="PF08511">
    <property type="entry name" value="COQ9"/>
    <property type="match status" value="1"/>
</dbReference>
<evidence type="ECO:0000256" key="6">
    <source>
        <dbReference type="ARBA" id="ARBA00023121"/>
    </source>
</evidence>
<keyword evidence="12" id="KW-1185">Reference proteome</keyword>
<feature type="domain" description="COQ9 C-terminal" evidence="10">
    <location>
        <begin position="165"/>
        <end position="233"/>
    </location>
</feature>
<evidence type="ECO:0000259" key="10">
    <source>
        <dbReference type="Pfam" id="PF08511"/>
    </source>
</evidence>
<dbReference type="Proteomes" id="UP000001798">
    <property type="component" value="Chromosome 2"/>
</dbReference>
<dbReference type="GO" id="GO:0006744">
    <property type="term" value="P:ubiquinone biosynthetic process"/>
    <property type="evidence" value="ECO:0007669"/>
    <property type="project" value="UniProtKB-UniRule"/>
</dbReference>
<evidence type="ECO:0000256" key="4">
    <source>
        <dbReference type="ARBA" id="ARBA00022688"/>
    </source>
</evidence>
<evidence type="ECO:0000256" key="1">
    <source>
        <dbReference type="ARBA" id="ARBA00004173"/>
    </source>
</evidence>
<protein>
    <recommendedName>
        <fullName evidence="8">Ubiquinone biosynthesis protein</fullName>
    </recommendedName>
</protein>
<evidence type="ECO:0000313" key="11">
    <source>
        <dbReference type="EMBL" id="ATZ47356.1"/>
    </source>
</evidence>
<reference evidence="11 12" key="1">
    <citation type="journal article" date="2011" name="PLoS Genet.">
        <title>Genomic analysis of the necrotrophic fungal pathogens Sclerotinia sclerotiorum and Botrytis cinerea.</title>
        <authorList>
            <person name="Amselem J."/>
            <person name="Cuomo C.A."/>
            <person name="van Kan J.A."/>
            <person name="Viaud M."/>
            <person name="Benito E.P."/>
            <person name="Couloux A."/>
            <person name="Coutinho P.M."/>
            <person name="de Vries R.P."/>
            <person name="Dyer P.S."/>
            <person name="Fillinger S."/>
            <person name="Fournier E."/>
            <person name="Gout L."/>
            <person name="Hahn M."/>
            <person name="Kohn L."/>
            <person name="Lapalu N."/>
            <person name="Plummer K.M."/>
            <person name="Pradier J.M."/>
            <person name="Quevillon E."/>
            <person name="Sharon A."/>
            <person name="Simon A."/>
            <person name="ten Have A."/>
            <person name="Tudzynski B."/>
            <person name="Tudzynski P."/>
            <person name="Wincker P."/>
            <person name="Andrew M."/>
            <person name="Anthouard V."/>
            <person name="Beever R.E."/>
            <person name="Beffa R."/>
            <person name="Benoit I."/>
            <person name="Bouzid O."/>
            <person name="Brault B."/>
            <person name="Chen Z."/>
            <person name="Choquer M."/>
            <person name="Collemare J."/>
            <person name="Cotton P."/>
            <person name="Danchin E.G."/>
            <person name="Da Silva C."/>
            <person name="Gautier A."/>
            <person name="Giraud C."/>
            <person name="Giraud T."/>
            <person name="Gonzalez C."/>
            <person name="Grossetete S."/>
            <person name="Guldener U."/>
            <person name="Henrissat B."/>
            <person name="Howlett B.J."/>
            <person name="Kodira C."/>
            <person name="Kretschmer M."/>
            <person name="Lappartient A."/>
            <person name="Leroch M."/>
            <person name="Levis C."/>
            <person name="Mauceli E."/>
            <person name="Neuveglise C."/>
            <person name="Oeser B."/>
            <person name="Pearson M."/>
            <person name="Poulain J."/>
            <person name="Poussereau N."/>
            <person name="Quesneville H."/>
            <person name="Rascle C."/>
            <person name="Schumacher J."/>
            <person name="Segurens B."/>
            <person name="Sexton A."/>
            <person name="Silva E."/>
            <person name="Sirven C."/>
            <person name="Soanes D.M."/>
            <person name="Talbot N.J."/>
            <person name="Templeton M."/>
            <person name="Yandava C."/>
            <person name="Yarden O."/>
            <person name="Zeng Q."/>
            <person name="Rollins J.A."/>
            <person name="Lebrun M.H."/>
            <person name="Dickman M."/>
        </authorList>
    </citation>
    <scope>NUCLEOTIDE SEQUENCE [LARGE SCALE GENOMIC DNA]</scope>
    <source>
        <strain evidence="11 12">B05.10</strain>
    </source>
</reference>
<dbReference type="AlphaFoldDB" id="A0A384J9S2"/>
<dbReference type="EMBL" id="CP009806">
    <property type="protein sequence ID" value="ATZ47356.1"/>
    <property type="molecule type" value="Genomic_DNA"/>
</dbReference>
<proteinExistence type="inferred from homology"/>
<keyword evidence="5" id="KW-0809">Transit peptide</keyword>
<organism evidence="11 12">
    <name type="scientific">Botryotinia fuckeliana (strain B05.10)</name>
    <name type="common">Noble rot fungus</name>
    <name type="synonym">Botrytis cinerea</name>
    <dbReference type="NCBI Taxonomy" id="332648"/>
    <lineage>
        <taxon>Eukaryota</taxon>
        <taxon>Fungi</taxon>
        <taxon>Dikarya</taxon>
        <taxon>Ascomycota</taxon>
        <taxon>Pezizomycotina</taxon>
        <taxon>Leotiomycetes</taxon>
        <taxon>Helotiales</taxon>
        <taxon>Sclerotiniaceae</taxon>
        <taxon>Botrytis</taxon>
    </lineage>
</organism>
<evidence type="ECO:0000256" key="5">
    <source>
        <dbReference type="ARBA" id="ARBA00022946"/>
    </source>
</evidence>
<dbReference type="GO" id="GO:0008289">
    <property type="term" value="F:lipid binding"/>
    <property type="evidence" value="ECO:0007669"/>
    <property type="project" value="UniProtKB-UniRule"/>
</dbReference>
<comment type="function">
    <text evidence="8">Membrane-associated protein that warps the membrane surface to access and bind aromatic isoprenes with high specificity, including ubiquinone (CoQ) isoprene intermediates and presents them directly to Coq7, therefore facilitating the Coq7-mediated hydroxylase step. Participates in the biosynthesis of coenzyme Q, also named ubiquinone, an essential lipid-soluble electron transporter for aerobic cellular respiration.</text>
</comment>
<name>A0A384J9S2_BOTFB</name>